<evidence type="ECO:0000259" key="2">
    <source>
        <dbReference type="Pfam" id="PF24409"/>
    </source>
</evidence>
<feature type="domain" description="PRTase associated wHTH" evidence="2">
    <location>
        <begin position="347"/>
        <end position="430"/>
    </location>
</feature>
<dbReference type="RefSeq" id="WP_032952913.1">
    <property type="nucleotide sequence ID" value="NZ_JNHM01000030.1"/>
</dbReference>
<dbReference type="Proteomes" id="UP000027661">
    <property type="component" value="Unassembled WGS sequence"/>
</dbReference>
<evidence type="ECO:0000313" key="4">
    <source>
        <dbReference type="Proteomes" id="UP000027661"/>
    </source>
</evidence>
<protein>
    <submittedName>
        <fullName evidence="3">Uncharacterized protein</fullName>
    </submittedName>
</protein>
<organism evidence="3 4">
    <name type="scientific">Phocaeicola vulgatus str. 3975 RP4</name>
    <dbReference type="NCBI Taxonomy" id="1339352"/>
    <lineage>
        <taxon>Bacteria</taxon>
        <taxon>Pseudomonadati</taxon>
        <taxon>Bacteroidota</taxon>
        <taxon>Bacteroidia</taxon>
        <taxon>Bacteroidales</taxon>
        <taxon>Bacteroidaceae</taxon>
        <taxon>Phocaeicola</taxon>
    </lineage>
</organism>
<dbReference type="AlphaFoldDB" id="A0A069SG01"/>
<gene>
    <name evidence="3" type="ORF">M099_2462</name>
</gene>
<dbReference type="InterPro" id="IPR057055">
    <property type="entry name" value="wHTH-PRTase_assoc"/>
</dbReference>
<dbReference type="PATRIC" id="fig|1339352.3.peg.2363"/>
<evidence type="ECO:0000259" key="1">
    <source>
        <dbReference type="Pfam" id="PF24390"/>
    </source>
</evidence>
<dbReference type="EMBL" id="JNHM01000030">
    <property type="protein sequence ID" value="KDS53457.1"/>
    <property type="molecule type" value="Genomic_DNA"/>
</dbReference>
<sequence>MRIPSEDLQKRIVDTIRYRFYDRLDLYDVYRWLDNFQDDEQEMAVSVLEKLEYYREEDLLGMLLSKLNTIFNDLWGEIQKSFRVLFMPLGKPGKSGHVIMYLVKNLFKNQTPKNIKGIMYYNHPKDIDVQSLTDEDVIIFLDDIIGSGDSFATDCKLTFEKEKNGKILQINNEWTIGNVVKENAPYKIVLLSCILMDKGKTRLERDFPYVKLYGDVRVHAFSKNKSPFGGYLKMKKIREFCYKYGQQICRGRELGYSNSQALVLFAHAVPNNTLPIIWVDKYEDNGVKYWQPLIARNQLKKQNMAFIQRMDNNRWVFKLSQFFRVDLDNPDWKGIIQDKNVKLTYLLRCLERKMPEVVIANEMGLTNDDMASIFEEGEKIGMWDKDHKVTYEAQKVLAEASKIFRIENKEKGFFYVDDRDYMYIPETFRGKS</sequence>
<feature type="domain" description="PRTase-CE" evidence="1">
    <location>
        <begin position="30"/>
        <end position="296"/>
    </location>
</feature>
<comment type="caution">
    <text evidence="3">The sequence shown here is derived from an EMBL/GenBank/DDBJ whole genome shotgun (WGS) entry which is preliminary data.</text>
</comment>
<evidence type="ECO:0000313" key="3">
    <source>
        <dbReference type="EMBL" id="KDS53457.1"/>
    </source>
</evidence>
<dbReference type="Pfam" id="PF24409">
    <property type="entry name" value="wHTH-PRTase_assc"/>
    <property type="match status" value="1"/>
</dbReference>
<dbReference type="Pfam" id="PF24390">
    <property type="entry name" value="PRTase-CE"/>
    <property type="match status" value="1"/>
</dbReference>
<proteinExistence type="predicted"/>
<name>A0A069SG01_PHOVU</name>
<accession>A0A069SG01</accession>
<dbReference type="InterPro" id="IPR056920">
    <property type="entry name" value="PRTase-CE"/>
</dbReference>
<reference evidence="3 4" key="1">
    <citation type="submission" date="2014-04" db="EMBL/GenBank/DDBJ databases">
        <authorList>
            <person name="Sears C."/>
            <person name="Carroll K."/>
            <person name="Sack B.R."/>
            <person name="Qadri F."/>
            <person name="Myers L.L."/>
            <person name="Chung G.-T."/>
            <person name="Escheverria P."/>
            <person name="Fraser C.M."/>
            <person name="Sadzewicz L."/>
            <person name="Shefchek K.A."/>
            <person name="Tallon L."/>
            <person name="Das S.P."/>
            <person name="Daugherty S."/>
            <person name="Mongodin E.F."/>
        </authorList>
    </citation>
    <scope>NUCLEOTIDE SEQUENCE [LARGE SCALE GENOMIC DNA]</scope>
    <source>
        <strain evidence="3 4">3975 RP4</strain>
    </source>
</reference>